<evidence type="ECO:0000313" key="1">
    <source>
        <dbReference type="EMBL" id="RWS29492.1"/>
    </source>
</evidence>
<dbReference type="AlphaFoldDB" id="A0A443SPT9"/>
<sequence>METVKSMSIDMPVAEEPLEPSTRVLAGESGKAVLPCPVSRPSNDSIDLILWFRGDAETALYSLDARSGPIQRARHFPSDDLSTRAYIDITGR</sequence>
<accession>A0A443SPT9</accession>
<protein>
    <submittedName>
        <fullName evidence="1">Sidestep protein-like protein</fullName>
    </submittedName>
</protein>
<dbReference type="STRING" id="299467.A0A443SPT9"/>
<dbReference type="Gene3D" id="2.60.40.10">
    <property type="entry name" value="Immunoglobulins"/>
    <property type="match status" value="1"/>
</dbReference>
<dbReference type="VEuPathDB" id="VectorBase:LDEU002548"/>
<reference evidence="1 2" key="1">
    <citation type="journal article" date="2018" name="Gigascience">
        <title>Genomes of trombidid mites reveal novel predicted allergens and laterally-transferred genes associated with secondary metabolism.</title>
        <authorList>
            <person name="Dong X."/>
            <person name="Chaisiri K."/>
            <person name="Xia D."/>
            <person name="Armstrong S.D."/>
            <person name="Fang Y."/>
            <person name="Donnelly M.J."/>
            <person name="Kadowaki T."/>
            <person name="McGarry J.W."/>
            <person name="Darby A.C."/>
            <person name="Makepeace B.L."/>
        </authorList>
    </citation>
    <scope>NUCLEOTIDE SEQUENCE [LARGE SCALE GENOMIC DNA]</scope>
    <source>
        <strain evidence="1">UoL-UT</strain>
    </source>
</reference>
<keyword evidence="2" id="KW-1185">Reference proteome</keyword>
<name>A0A443SPT9_9ACAR</name>
<organism evidence="1 2">
    <name type="scientific">Leptotrombidium deliense</name>
    <dbReference type="NCBI Taxonomy" id="299467"/>
    <lineage>
        <taxon>Eukaryota</taxon>
        <taxon>Metazoa</taxon>
        <taxon>Ecdysozoa</taxon>
        <taxon>Arthropoda</taxon>
        <taxon>Chelicerata</taxon>
        <taxon>Arachnida</taxon>
        <taxon>Acari</taxon>
        <taxon>Acariformes</taxon>
        <taxon>Trombidiformes</taxon>
        <taxon>Prostigmata</taxon>
        <taxon>Anystina</taxon>
        <taxon>Parasitengona</taxon>
        <taxon>Trombiculoidea</taxon>
        <taxon>Trombiculidae</taxon>
        <taxon>Leptotrombidium</taxon>
    </lineage>
</organism>
<dbReference type="OrthoDB" id="10055806at2759"/>
<dbReference type="EMBL" id="NCKV01000893">
    <property type="protein sequence ID" value="RWS29492.1"/>
    <property type="molecule type" value="Genomic_DNA"/>
</dbReference>
<dbReference type="InterPro" id="IPR013783">
    <property type="entry name" value="Ig-like_fold"/>
</dbReference>
<dbReference type="Proteomes" id="UP000288716">
    <property type="component" value="Unassembled WGS sequence"/>
</dbReference>
<evidence type="ECO:0000313" key="2">
    <source>
        <dbReference type="Proteomes" id="UP000288716"/>
    </source>
</evidence>
<gene>
    <name evidence="1" type="ORF">B4U80_05816</name>
</gene>
<comment type="caution">
    <text evidence="1">The sequence shown here is derived from an EMBL/GenBank/DDBJ whole genome shotgun (WGS) entry which is preliminary data.</text>
</comment>
<proteinExistence type="predicted"/>